<dbReference type="RefSeq" id="WP_323254051.1">
    <property type="nucleotide sequence ID" value="NZ_JAYFUL010000085.1"/>
</dbReference>
<dbReference type="Proteomes" id="UP001304671">
    <property type="component" value="Unassembled WGS sequence"/>
</dbReference>
<dbReference type="EMBL" id="JAYFUL010000085">
    <property type="protein sequence ID" value="MEA5261020.1"/>
    <property type="molecule type" value="Genomic_DNA"/>
</dbReference>
<gene>
    <name evidence="1" type="ORF">VB264_24695</name>
</gene>
<accession>A0ABU5QVX9</accession>
<proteinExistence type="predicted"/>
<evidence type="ECO:0000313" key="2">
    <source>
        <dbReference type="Proteomes" id="UP001304671"/>
    </source>
</evidence>
<keyword evidence="2" id="KW-1185">Reference proteome</keyword>
<name>A0ABU5QVX9_9BACT</name>
<organism evidence="1 2">
    <name type="scientific">Arcicella aquatica</name>
    <dbReference type="NCBI Taxonomy" id="217141"/>
    <lineage>
        <taxon>Bacteria</taxon>
        <taxon>Pseudomonadati</taxon>
        <taxon>Bacteroidota</taxon>
        <taxon>Cytophagia</taxon>
        <taxon>Cytophagales</taxon>
        <taxon>Flectobacillaceae</taxon>
        <taxon>Arcicella</taxon>
    </lineage>
</organism>
<comment type="caution">
    <text evidence="1">The sequence shown here is derived from an EMBL/GenBank/DDBJ whole genome shotgun (WGS) entry which is preliminary data.</text>
</comment>
<reference evidence="1 2" key="1">
    <citation type="submission" date="2023-12" db="EMBL/GenBank/DDBJ databases">
        <title>Novel species of the genus Arcicella isolated from rivers.</title>
        <authorList>
            <person name="Lu H."/>
        </authorList>
    </citation>
    <scope>NUCLEOTIDE SEQUENCE [LARGE SCALE GENOMIC DNA]</scope>
    <source>
        <strain evidence="1 2">LMG 21963</strain>
    </source>
</reference>
<protein>
    <submittedName>
        <fullName evidence="1">Uncharacterized protein</fullName>
    </submittedName>
</protein>
<sequence length="72" mass="8492">MQIYDAISFQEIVDSGGSTYPWRVMVVDEDKQLKPFLVKMFTERQLTQQHAIAKELFGNMLARQFELRVPDR</sequence>
<evidence type="ECO:0000313" key="1">
    <source>
        <dbReference type="EMBL" id="MEA5261020.1"/>
    </source>
</evidence>